<keyword evidence="1" id="KW-0032">Aminotransferase</keyword>
<dbReference type="Gene3D" id="3.40.640.10">
    <property type="entry name" value="Type I PLP-dependent aspartate aminotransferase-like (Major domain)"/>
    <property type="match status" value="1"/>
</dbReference>
<accession>A0A0R2PTS8</accession>
<proteinExistence type="predicted"/>
<evidence type="ECO:0000313" key="1">
    <source>
        <dbReference type="EMBL" id="KRO41316.1"/>
    </source>
</evidence>
<dbReference type="PANTHER" id="PTHR43799">
    <property type="entry name" value="AMINOTRANSFERASE, PUTATIVE-RELATED"/>
    <property type="match status" value="1"/>
</dbReference>
<dbReference type="PANTHER" id="PTHR43799:SF1">
    <property type="entry name" value="ASPARTATE AMINOTRANSFERASE"/>
    <property type="match status" value="1"/>
</dbReference>
<dbReference type="EMBL" id="LIAV01000008">
    <property type="protein sequence ID" value="KRO41316.1"/>
    <property type="molecule type" value="Genomic_DNA"/>
</dbReference>
<dbReference type="Proteomes" id="UP000050874">
    <property type="component" value="Unassembled WGS sequence"/>
</dbReference>
<dbReference type="Pfam" id="PF12897">
    <property type="entry name" value="Asp_aminotransf"/>
    <property type="match status" value="1"/>
</dbReference>
<organism evidence="1 2">
    <name type="scientific">SAR86 cluster bacterium BACL1 MAG-120920-bin57</name>
    <dbReference type="NCBI Taxonomy" id="1655571"/>
    <lineage>
        <taxon>Bacteria</taxon>
        <taxon>Pseudomonadati</taxon>
        <taxon>Pseudomonadota</taxon>
        <taxon>Gammaproteobacteria</taxon>
        <taxon>SAR86 cluster</taxon>
    </lineage>
</organism>
<reference evidence="2" key="1">
    <citation type="submission" date="2015-10" db="EMBL/GenBank/DDBJ databases">
        <title>Metagenome-Assembled Genomes uncover a global brackish microbiome.</title>
        <authorList>
            <person name="Hugerth L.W."/>
            <person name="Larsson J."/>
            <person name="Alneberg J."/>
            <person name="Lindh M.V."/>
            <person name="Legrand C."/>
            <person name="Pinhassi J."/>
            <person name="Andersson A."/>
        </authorList>
    </citation>
    <scope>NUCLEOTIDE SEQUENCE [LARGE SCALE GENOMIC DNA]</scope>
</reference>
<dbReference type="SUPFAM" id="SSF53383">
    <property type="entry name" value="PLP-dependent transferases"/>
    <property type="match status" value="1"/>
</dbReference>
<keyword evidence="1" id="KW-0808">Transferase</keyword>
<dbReference type="InterPro" id="IPR015421">
    <property type="entry name" value="PyrdxlP-dep_Trfase_major"/>
</dbReference>
<sequence>MEKSLESKFAALKAQGLSIDLTRGKPGADQLDLSNALLSMEVFSQTPSGVDVRNYGEPLGILEARTLGASLLSAPVEKTLVGEQSSLLLIYQLILANYLFGLKTPWKDQENLKFICPVPGFDRHFRLLEDFGIEMLTIPLTGSGIDMKVFNALLQEHENIKGIVCVPRHSNPTGDTYSDENITAMLEAGQSYSEEFLFIFDHAYLLHDFLPSPDQTPTWELITRSGAEDQAAVFCSFSKVTFGGGGLAFASAGMPVFNLLARQRASMIVCSDKANQLRHVQFLKDQTGVIEQMKKHAEIVRPKFELAFAALDVVNPEIGTYLKPTGGYFISYNAKRPIAARVIELCKDVGVLITPAGSTYPHFYDPLDSNIRLAPTFLGMDELKVALEVFVTALMIAHQEAA</sequence>
<dbReference type="InterPro" id="IPR015422">
    <property type="entry name" value="PyrdxlP-dep_Trfase_small"/>
</dbReference>
<protein>
    <submittedName>
        <fullName evidence="1">Aspartate aminotransferase</fullName>
    </submittedName>
</protein>
<gene>
    <name evidence="1" type="ORF">ABR63_07390</name>
</gene>
<dbReference type="InterPro" id="IPR024551">
    <property type="entry name" value="AspAT_Ic"/>
</dbReference>
<comment type="caution">
    <text evidence="1">The sequence shown here is derived from an EMBL/GenBank/DDBJ whole genome shotgun (WGS) entry which is preliminary data.</text>
</comment>
<evidence type="ECO:0000313" key="2">
    <source>
        <dbReference type="Proteomes" id="UP000050874"/>
    </source>
</evidence>
<dbReference type="Gene3D" id="3.90.1150.10">
    <property type="entry name" value="Aspartate Aminotransferase, domain 1"/>
    <property type="match status" value="1"/>
</dbReference>
<name>A0A0R2PTS8_9GAMM</name>
<dbReference type="AlphaFoldDB" id="A0A0R2PTS8"/>
<dbReference type="GO" id="GO:0004069">
    <property type="term" value="F:L-aspartate:2-oxoglutarate aminotransferase activity"/>
    <property type="evidence" value="ECO:0007669"/>
    <property type="project" value="InterPro"/>
</dbReference>
<dbReference type="InterPro" id="IPR015424">
    <property type="entry name" value="PyrdxlP-dep_Trfase"/>
</dbReference>